<dbReference type="EMBL" id="CM032190">
    <property type="protein sequence ID" value="KAG7086163.1"/>
    <property type="molecule type" value="Genomic_DNA"/>
</dbReference>
<evidence type="ECO:0000256" key="3">
    <source>
        <dbReference type="ARBA" id="ARBA00022630"/>
    </source>
</evidence>
<name>A0A9P7UKY4_9AGAR</name>
<dbReference type="InterPro" id="IPR016166">
    <property type="entry name" value="FAD-bd_PCMH"/>
</dbReference>
<dbReference type="AlphaFoldDB" id="A0A9P7UKY4"/>
<accession>A0A9P7UKY4</accession>
<organism evidence="7 8">
    <name type="scientific">Marasmius oreades</name>
    <name type="common">fairy-ring Marasmius</name>
    <dbReference type="NCBI Taxonomy" id="181124"/>
    <lineage>
        <taxon>Eukaryota</taxon>
        <taxon>Fungi</taxon>
        <taxon>Dikarya</taxon>
        <taxon>Basidiomycota</taxon>
        <taxon>Agaricomycotina</taxon>
        <taxon>Agaricomycetes</taxon>
        <taxon>Agaricomycetidae</taxon>
        <taxon>Agaricales</taxon>
        <taxon>Marasmiineae</taxon>
        <taxon>Marasmiaceae</taxon>
        <taxon>Marasmius</taxon>
    </lineage>
</organism>
<dbReference type="InterPro" id="IPR012951">
    <property type="entry name" value="BBE"/>
</dbReference>
<comment type="similarity">
    <text evidence="2">Belongs to the oxygen-dependent FAD-linked oxidoreductase family.</text>
</comment>
<comment type="cofactor">
    <cofactor evidence="1">
        <name>FAD</name>
        <dbReference type="ChEBI" id="CHEBI:57692"/>
    </cofactor>
</comment>
<dbReference type="Pfam" id="PF01565">
    <property type="entry name" value="FAD_binding_4"/>
    <property type="match status" value="1"/>
</dbReference>
<gene>
    <name evidence="7" type="ORF">E1B28_002124</name>
</gene>
<dbReference type="PANTHER" id="PTHR42973:SF39">
    <property type="entry name" value="FAD-BINDING PCMH-TYPE DOMAIN-CONTAINING PROTEIN"/>
    <property type="match status" value="1"/>
</dbReference>
<dbReference type="Gene3D" id="3.30.465.10">
    <property type="match status" value="2"/>
</dbReference>
<dbReference type="Proteomes" id="UP001049176">
    <property type="component" value="Chromosome 10"/>
</dbReference>
<sequence>MEGLQSFGSITSQGFSGSIITPFSSSYQSTIQRFSTTCILKPAVIVEPATANDISIALKFALGLTRYHIPVPEIAVKGGGVNSAPGVSSTNNGVVFDLAKMKSAKVSPDKKSITVAGGALWSDVYAEADKQGVVVVGGSVHLVGVGGSTLAAGYSPLSGQYGLAIDNMLSAQVVLASGQVINTDEKHEPDLFWAIRGGVNQFGIVTQMTFATHPFPGPITVGSLGYLGTDLPKVLAALHPTLLILPYIEEQKTKPDTVLAPFRTLAKPIFESIFTVNNFTSVSHGADSSITNQPPRVTTNGALISDVWDDTVTSVYQEWLKFTEDPEFQATISMWEFSHRDKIASKPAGSTAFAARSPHYYWTVTARHTNPSNDRKVSDWTSNLAKSVRQAQVKKTGKSLPLPASFAQTPQTVSTQDIYGDNLPKLRKLKARYDPSKVWRTGWVIDPDHS</sequence>
<dbReference type="InterPro" id="IPR006094">
    <property type="entry name" value="Oxid_FAD_bind_N"/>
</dbReference>
<dbReference type="InterPro" id="IPR050416">
    <property type="entry name" value="FAD-linked_Oxidoreductase"/>
</dbReference>
<keyword evidence="3" id="KW-0285">Flavoprotein</keyword>
<dbReference type="SUPFAM" id="SSF56176">
    <property type="entry name" value="FAD-binding/transporter-associated domain-like"/>
    <property type="match status" value="1"/>
</dbReference>
<dbReference type="PROSITE" id="PS51387">
    <property type="entry name" value="FAD_PCMH"/>
    <property type="match status" value="1"/>
</dbReference>
<dbReference type="GO" id="GO:0071949">
    <property type="term" value="F:FAD binding"/>
    <property type="evidence" value="ECO:0007669"/>
    <property type="project" value="InterPro"/>
</dbReference>
<evidence type="ECO:0000313" key="8">
    <source>
        <dbReference type="Proteomes" id="UP001049176"/>
    </source>
</evidence>
<comment type="caution">
    <text evidence="7">The sequence shown here is derived from an EMBL/GenBank/DDBJ whole genome shotgun (WGS) entry which is preliminary data.</text>
</comment>
<keyword evidence="8" id="KW-1185">Reference proteome</keyword>
<keyword evidence="4" id="KW-0274">FAD</keyword>
<dbReference type="KEGG" id="more:E1B28_002124"/>
<dbReference type="RefSeq" id="XP_043002634.1">
    <property type="nucleotide sequence ID" value="XM_043159036.1"/>
</dbReference>
<evidence type="ECO:0000256" key="2">
    <source>
        <dbReference type="ARBA" id="ARBA00005466"/>
    </source>
</evidence>
<dbReference type="InterPro" id="IPR036318">
    <property type="entry name" value="FAD-bd_PCMH-like_sf"/>
</dbReference>
<evidence type="ECO:0000256" key="5">
    <source>
        <dbReference type="ARBA" id="ARBA00023002"/>
    </source>
</evidence>
<feature type="domain" description="FAD-binding PCMH-type" evidence="6">
    <location>
        <begin position="38"/>
        <end position="215"/>
    </location>
</feature>
<evidence type="ECO:0000313" key="7">
    <source>
        <dbReference type="EMBL" id="KAG7086163.1"/>
    </source>
</evidence>
<dbReference type="PANTHER" id="PTHR42973">
    <property type="entry name" value="BINDING OXIDOREDUCTASE, PUTATIVE (AFU_ORTHOLOGUE AFUA_1G17690)-RELATED"/>
    <property type="match status" value="1"/>
</dbReference>
<dbReference type="InterPro" id="IPR016169">
    <property type="entry name" value="FAD-bd_PCMH_sub2"/>
</dbReference>
<dbReference type="OrthoDB" id="415825at2759"/>
<dbReference type="GO" id="GO:0016491">
    <property type="term" value="F:oxidoreductase activity"/>
    <property type="evidence" value="ECO:0007669"/>
    <property type="project" value="UniProtKB-KW"/>
</dbReference>
<protein>
    <recommendedName>
        <fullName evidence="6">FAD-binding PCMH-type domain-containing protein</fullName>
    </recommendedName>
</protein>
<proteinExistence type="inferred from homology"/>
<dbReference type="Pfam" id="PF08031">
    <property type="entry name" value="BBE"/>
    <property type="match status" value="1"/>
</dbReference>
<dbReference type="GeneID" id="66071200"/>
<reference evidence="7" key="1">
    <citation type="journal article" date="2021" name="Genome Biol. Evol.">
        <title>The assembled and annotated genome of the fairy-ring fungus Marasmius oreades.</title>
        <authorList>
            <person name="Hiltunen M."/>
            <person name="Ament-Velasquez S.L."/>
            <person name="Johannesson H."/>
        </authorList>
    </citation>
    <scope>NUCLEOTIDE SEQUENCE</scope>
    <source>
        <strain evidence="7">03SP1</strain>
    </source>
</reference>
<dbReference type="Gene3D" id="3.40.462.20">
    <property type="match status" value="1"/>
</dbReference>
<evidence type="ECO:0000256" key="4">
    <source>
        <dbReference type="ARBA" id="ARBA00022827"/>
    </source>
</evidence>
<evidence type="ECO:0000256" key="1">
    <source>
        <dbReference type="ARBA" id="ARBA00001974"/>
    </source>
</evidence>
<evidence type="ECO:0000259" key="6">
    <source>
        <dbReference type="PROSITE" id="PS51387"/>
    </source>
</evidence>
<keyword evidence="5" id="KW-0560">Oxidoreductase</keyword>